<evidence type="ECO:0000313" key="3">
    <source>
        <dbReference type="Proteomes" id="UP000186922"/>
    </source>
</evidence>
<reference evidence="2 3" key="1">
    <citation type="journal article" date="2016" name="Nat. Commun.">
        <title>Extremotolerant tardigrade genome and improved radiotolerance of human cultured cells by tardigrade-unique protein.</title>
        <authorList>
            <person name="Hashimoto T."/>
            <person name="Horikawa D.D."/>
            <person name="Saito Y."/>
            <person name="Kuwahara H."/>
            <person name="Kozuka-Hata H."/>
            <person name="Shin-I T."/>
            <person name="Minakuchi Y."/>
            <person name="Ohishi K."/>
            <person name="Motoyama A."/>
            <person name="Aizu T."/>
            <person name="Enomoto A."/>
            <person name="Kondo K."/>
            <person name="Tanaka S."/>
            <person name="Hara Y."/>
            <person name="Koshikawa S."/>
            <person name="Sagara H."/>
            <person name="Miura T."/>
            <person name="Yokobori S."/>
            <person name="Miyagawa K."/>
            <person name="Suzuki Y."/>
            <person name="Kubo T."/>
            <person name="Oyama M."/>
            <person name="Kohara Y."/>
            <person name="Fujiyama A."/>
            <person name="Arakawa K."/>
            <person name="Katayama T."/>
            <person name="Toyoda A."/>
            <person name="Kunieda T."/>
        </authorList>
    </citation>
    <scope>NUCLEOTIDE SEQUENCE [LARGE SCALE GENOMIC DNA]</scope>
    <source>
        <strain evidence="2 3">YOKOZUNA-1</strain>
    </source>
</reference>
<sequence length="229" mass="26146">MVLNYNLFQSHLTNFNIYLTPCIYDQSTINRYLCAMANSSAPSKEQLVADLKFMKLSCVGTEDELLKRYNRPMEGMAEVLRHHCREEFKRIWPIQMHQPMEHLRYQAEQISRLESLVESLQEDKLELQKTVKALQVSQESILGRLSSLENILQRPPVPPYEPPATKAGVPSMTQATASATPVVTPVRAITTPTFAAVAARRSQPSETLLSRERQPALLLEVRRRLMKKV</sequence>
<feature type="coiled-coil region" evidence="1">
    <location>
        <begin position="103"/>
        <end position="137"/>
    </location>
</feature>
<dbReference type="EMBL" id="BDGG01000001">
    <property type="protein sequence ID" value="GAU90553.1"/>
    <property type="molecule type" value="Genomic_DNA"/>
</dbReference>
<name>A0A1D1UVY5_RAMVA</name>
<accession>A0A1D1UVY5</accession>
<gene>
    <name evidence="2" type="primary">RvY_02955-1</name>
    <name evidence="2" type="synonym">RvY_02955.1</name>
    <name evidence="2" type="ORF">RvY_02955</name>
</gene>
<protein>
    <submittedName>
        <fullName evidence="2">Uncharacterized protein</fullName>
    </submittedName>
</protein>
<keyword evidence="1" id="KW-0175">Coiled coil</keyword>
<keyword evidence="3" id="KW-1185">Reference proteome</keyword>
<evidence type="ECO:0000313" key="2">
    <source>
        <dbReference type="EMBL" id="GAU90553.1"/>
    </source>
</evidence>
<dbReference type="AlphaFoldDB" id="A0A1D1UVY5"/>
<organism evidence="2 3">
    <name type="scientific">Ramazzottius varieornatus</name>
    <name type="common">Water bear</name>
    <name type="synonym">Tardigrade</name>
    <dbReference type="NCBI Taxonomy" id="947166"/>
    <lineage>
        <taxon>Eukaryota</taxon>
        <taxon>Metazoa</taxon>
        <taxon>Ecdysozoa</taxon>
        <taxon>Tardigrada</taxon>
        <taxon>Eutardigrada</taxon>
        <taxon>Parachela</taxon>
        <taxon>Hypsibioidea</taxon>
        <taxon>Ramazzottiidae</taxon>
        <taxon>Ramazzottius</taxon>
    </lineage>
</organism>
<proteinExistence type="predicted"/>
<dbReference type="Proteomes" id="UP000186922">
    <property type="component" value="Unassembled WGS sequence"/>
</dbReference>
<comment type="caution">
    <text evidence="2">The sequence shown here is derived from an EMBL/GenBank/DDBJ whole genome shotgun (WGS) entry which is preliminary data.</text>
</comment>
<evidence type="ECO:0000256" key="1">
    <source>
        <dbReference type="SAM" id="Coils"/>
    </source>
</evidence>